<comment type="caution">
    <text evidence="3">The sequence shown here is derived from an EMBL/GenBank/DDBJ whole genome shotgun (WGS) entry which is preliminary data.</text>
</comment>
<evidence type="ECO:0000256" key="1">
    <source>
        <dbReference type="SAM" id="MobiDB-lite"/>
    </source>
</evidence>
<protein>
    <submittedName>
        <fullName evidence="3">Uncharacterized protein</fullName>
    </submittedName>
</protein>
<keyword evidence="2" id="KW-0472">Membrane</keyword>
<organism evidence="3 4">
    <name type="scientific">Amycolatopsis vastitatis</name>
    <dbReference type="NCBI Taxonomy" id="1905142"/>
    <lineage>
        <taxon>Bacteria</taxon>
        <taxon>Bacillati</taxon>
        <taxon>Actinomycetota</taxon>
        <taxon>Actinomycetes</taxon>
        <taxon>Pseudonocardiales</taxon>
        <taxon>Pseudonocardiaceae</taxon>
        <taxon>Amycolatopsis</taxon>
    </lineage>
</organism>
<feature type="transmembrane region" description="Helical" evidence="2">
    <location>
        <begin position="20"/>
        <end position="41"/>
    </location>
</feature>
<feature type="compositionally biased region" description="Low complexity" evidence="1">
    <location>
        <begin position="44"/>
        <end position="62"/>
    </location>
</feature>
<evidence type="ECO:0000313" key="3">
    <source>
        <dbReference type="EMBL" id="OXM60306.1"/>
    </source>
</evidence>
<proteinExistence type="predicted"/>
<dbReference type="Proteomes" id="UP000215199">
    <property type="component" value="Unassembled WGS sequence"/>
</dbReference>
<gene>
    <name evidence="3" type="ORF">CF165_43570</name>
</gene>
<accession>A0A229SN47</accession>
<feature type="compositionally biased region" description="Polar residues" evidence="1">
    <location>
        <begin position="63"/>
        <end position="84"/>
    </location>
</feature>
<dbReference type="EMBL" id="NMUL01000064">
    <property type="protein sequence ID" value="OXM60306.1"/>
    <property type="molecule type" value="Genomic_DNA"/>
</dbReference>
<name>A0A229SN47_9PSEU</name>
<feature type="region of interest" description="Disordered" evidence="1">
    <location>
        <begin position="44"/>
        <end position="84"/>
    </location>
</feature>
<keyword evidence="2" id="KW-0812">Transmembrane</keyword>
<keyword evidence="4" id="KW-1185">Reference proteome</keyword>
<reference evidence="4" key="1">
    <citation type="submission" date="2017-07" db="EMBL/GenBank/DDBJ databases">
        <title>Comparative genome mining reveals phylogenetic distribution patterns of secondary metabolites in Amycolatopsis.</title>
        <authorList>
            <person name="Adamek M."/>
            <person name="Alanjary M."/>
            <person name="Sales-Ortells H."/>
            <person name="Goodfellow M."/>
            <person name="Bull A.T."/>
            <person name="Kalinowski J."/>
            <person name="Ziemert N."/>
        </authorList>
    </citation>
    <scope>NUCLEOTIDE SEQUENCE [LARGE SCALE GENOMIC DNA]</scope>
    <source>
        <strain evidence="4">H5</strain>
    </source>
</reference>
<sequence length="84" mass="7988">MEPLTPGGAARRERGRRKAALVTATAAVLGAAAVGAIGFGLSSASADTTQSTTGDSTGTQDQLQAPDSGLSSGSGQAHTGSGAS</sequence>
<evidence type="ECO:0000256" key="2">
    <source>
        <dbReference type="SAM" id="Phobius"/>
    </source>
</evidence>
<dbReference type="RefSeq" id="WP_093953448.1">
    <property type="nucleotide sequence ID" value="NZ_NMUL01000064.1"/>
</dbReference>
<dbReference type="AlphaFoldDB" id="A0A229SN47"/>
<keyword evidence="2" id="KW-1133">Transmembrane helix</keyword>
<evidence type="ECO:0000313" key="4">
    <source>
        <dbReference type="Proteomes" id="UP000215199"/>
    </source>
</evidence>